<dbReference type="GO" id="GO:0008137">
    <property type="term" value="F:NADH dehydrogenase (ubiquinone) activity"/>
    <property type="evidence" value="ECO:0007669"/>
    <property type="project" value="InterPro"/>
</dbReference>
<proteinExistence type="predicted"/>
<dbReference type="PANTHER" id="PTHR43507">
    <property type="entry name" value="NADH-UBIQUINONE OXIDOREDUCTASE CHAIN 4"/>
    <property type="match status" value="1"/>
</dbReference>
<sequence length="483" mass="52532">MFELHLPWLELAILTPFIGAVFVCRVRDPELAWRRAIVFTFTALCFTVGEWQDFNSLHTFEAHDHWDFVTPIMGPDAIVVDELSAPLIPLAALLFFLVTLTTMKTKSRRFPFAWNLVSLSLLLALLSCREPWGIIALLSAQVIPPWFELRARGRSTRVFTSHMLLCSGLLIAGWLILPAASPMMKNLAIGMLSLAVLIRSGVAPLHCWMTDLFENASLGTALLFVAPMSGAYAAVRLVLPVSPEWALQCIALLSLTTAVYAAGMALVQYEARRFFCYLFLSHASLVLVGLEVATPIGLTGGLCVWLSVGMSLAGLGLTLRALEARSGRLSLADYHGLYEHMPSLAVFFLLTGLASIGFPGTVGFIGAELLLESAVAVSPLVGVLVVLAAALNSIAVLQAYFKLFTGTQHTTSISIKARWRERFAMLILSALILGGGLIPQPGVASRYHAATEIIARLKFRESIPEQTPPSVNIHEVAVRATSH</sequence>
<feature type="transmembrane region" description="Helical" evidence="3">
    <location>
        <begin position="274"/>
        <end position="298"/>
    </location>
</feature>
<reference evidence="5 6" key="1">
    <citation type="submission" date="2019-08" db="EMBL/GenBank/DDBJ databases">
        <title>Deep-cultivation of Planctomycetes and their phenomic and genomic characterization uncovers novel biology.</title>
        <authorList>
            <person name="Wiegand S."/>
            <person name="Jogler M."/>
            <person name="Boedeker C."/>
            <person name="Pinto D."/>
            <person name="Vollmers J."/>
            <person name="Rivas-Marin E."/>
            <person name="Kohn T."/>
            <person name="Peeters S.H."/>
            <person name="Heuer A."/>
            <person name="Rast P."/>
            <person name="Oberbeckmann S."/>
            <person name="Bunk B."/>
            <person name="Jeske O."/>
            <person name="Meyerdierks A."/>
            <person name="Storesund J.E."/>
            <person name="Kallscheuer N."/>
            <person name="Luecker S."/>
            <person name="Lage O.M."/>
            <person name="Pohl T."/>
            <person name="Merkel B.J."/>
            <person name="Hornburger P."/>
            <person name="Mueller R.-W."/>
            <person name="Bruemmer F."/>
            <person name="Labrenz M."/>
            <person name="Spormann A.M."/>
            <person name="Op den Camp H."/>
            <person name="Overmann J."/>
            <person name="Amann R."/>
            <person name="Jetten M.S.M."/>
            <person name="Mascher T."/>
            <person name="Medema M.H."/>
            <person name="Devos D.P."/>
            <person name="Kaster A.-K."/>
            <person name="Ovreas L."/>
            <person name="Rohde M."/>
            <person name="Galperin M.Y."/>
            <person name="Jogler C."/>
        </authorList>
    </citation>
    <scope>NUCLEOTIDE SEQUENCE [LARGE SCALE GENOMIC DNA]</scope>
    <source>
        <strain evidence="5 6">Pr1d</strain>
    </source>
</reference>
<evidence type="ECO:0000313" key="5">
    <source>
        <dbReference type="EMBL" id="QEG36897.1"/>
    </source>
</evidence>
<dbReference type="RefSeq" id="WP_148075194.1">
    <property type="nucleotide sequence ID" value="NZ_CP042913.1"/>
</dbReference>
<dbReference type="EMBL" id="CP042913">
    <property type="protein sequence ID" value="QEG36897.1"/>
    <property type="molecule type" value="Genomic_DNA"/>
</dbReference>
<feature type="transmembrane region" description="Helical" evidence="3">
    <location>
        <begin position="221"/>
        <end position="239"/>
    </location>
</feature>
<dbReference type="EC" id="1.6.5.-" evidence="5"/>
<dbReference type="GO" id="GO:0003954">
    <property type="term" value="F:NADH dehydrogenase activity"/>
    <property type="evidence" value="ECO:0007669"/>
    <property type="project" value="TreeGrafter"/>
</dbReference>
<feature type="transmembrane region" description="Helical" evidence="3">
    <location>
        <begin position="187"/>
        <end position="209"/>
    </location>
</feature>
<organism evidence="5 6">
    <name type="scientific">Bythopirellula goksoeyrii</name>
    <dbReference type="NCBI Taxonomy" id="1400387"/>
    <lineage>
        <taxon>Bacteria</taxon>
        <taxon>Pseudomonadati</taxon>
        <taxon>Planctomycetota</taxon>
        <taxon>Planctomycetia</taxon>
        <taxon>Pirellulales</taxon>
        <taxon>Lacipirellulaceae</taxon>
        <taxon>Bythopirellula</taxon>
    </lineage>
</organism>
<feature type="transmembrane region" description="Helical" evidence="3">
    <location>
        <begin position="343"/>
        <end position="367"/>
    </location>
</feature>
<dbReference type="InterPro" id="IPR001750">
    <property type="entry name" value="ND/Mrp_TM"/>
</dbReference>
<dbReference type="InterPro" id="IPR003918">
    <property type="entry name" value="NADH_UbQ_OxRdtase"/>
</dbReference>
<name>A0A5B9QCV9_9BACT</name>
<evidence type="ECO:0000256" key="3">
    <source>
        <dbReference type="SAM" id="Phobius"/>
    </source>
</evidence>
<accession>A0A5B9QCV9</accession>
<dbReference type="OrthoDB" id="238919at2"/>
<dbReference type="GO" id="GO:0042773">
    <property type="term" value="P:ATP synthesis coupled electron transport"/>
    <property type="evidence" value="ECO:0007669"/>
    <property type="project" value="InterPro"/>
</dbReference>
<dbReference type="GO" id="GO:0048039">
    <property type="term" value="F:ubiquinone binding"/>
    <property type="evidence" value="ECO:0007669"/>
    <property type="project" value="TreeGrafter"/>
</dbReference>
<evidence type="ECO:0000256" key="1">
    <source>
        <dbReference type="ARBA" id="ARBA00004127"/>
    </source>
</evidence>
<feature type="transmembrane region" description="Helical" evidence="3">
    <location>
        <begin position="83"/>
        <end position="103"/>
    </location>
</feature>
<feature type="transmembrane region" description="Helical" evidence="3">
    <location>
        <begin position="304"/>
        <end position="322"/>
    </location>
</feature>
<keyword evidence="3" id="KW-0472">Membrane</keyword>
<evidence type="ECO:0000259" key="4">
    <source>
        <dbReference type="Pfam" id="PF00361"/>
    </source>
</evidence>
<dbReference type="PANTHER" id="PTHR43507:SF1">
    <property type="entry name" value="NADH-UBIQUINONE OXIDOREDUCTASE CHAIN 4"/>
    <property type="match status" value="1"/>
</dbReference>
<feature type="transmembrane region" description="Helical" evidence="3">
    <location>
        <begin position="31"/>
        <end position="49"/>
    </location>
</feature>
<feature type="transmembrane region" description="Helical" evidence="3">
    <location>
        <begin position="6"/>
        <end position="24"/>
    </location>
</feature>
<feature type="transmembrane region" description="Helical" evidence="3">
    <location>
        <begin position="161"/>
        <end position="181"/>
    </location>
</feature>
<dbReference type="Proteomes" id="UP000323917">
    <property type="component" value="Chromosome"/>
</dbReference>
<keyword evidence="6" id="KW-1185">Reference proteome</keyword>
<evidence type="ECO:0000313" key="6">
    <source>
        <dbReference type="Proteomes" id="UP000323917"/>
    </source>
</evidence>
<feature type="transmembrane region" description="Helical" evidence="3">
    <location>
        <begin position="245"/>
        <end position="267"/>
    </location>
</feature>
<gene>
    <name evidence="5" type="primary">ndhD1</name>
    <name evidence="5" type="ORF">Pr1d_42360</name>
</gene>
<dbReference type="KEGG" id="bgok:Pr1d_42360"/>
<dbReference type="GO" id="GO:0015990">
    <property type="term" value="P:electron transport coupled proton transport"/>
    <property type="evidence" value="ECO:0007669"/>
    <property type="project" value="TreeGrafter"/>
</dbReference>
<keyword evidence="3" id="KW-1133">Transmembrane helix</keyword>
<keyword evidence="2 3" id="KW-0812">Transmembrane</keyword>
<protein>
    <submittedName>
        <fullName evidence="5">NAD(P)H-quinone oxidoreductase chain 4 1</fullName>
        <ecNumber evidence="5">1.6.5.-</ecNumber>
    </submittedName>
</protein>
<dbReference type="Pfam" id="PF00361">
    <property type="entry name" value="Proton_antipo_M"/>
    <property type="match status" value="1"/>
</dbReference>
<feature type="domain" description="NADH:quinone oxidoreductase/Mrp antiporter transmembrane" evidence="4">
    <location>
        <begin position="182"/>
        <end position="390"/>
    </location>
</feature>
<comment type="subcellular location">
    <subcellularLocation>
        <location evidence="1">Endomembrane system</location>
        <topology evidence="1">Multi-pass membrane protein</topology>
    </subcellularLocation>
    <subcellularLocation>
        <location evidence="2">Membrane</location>
        <topology evidence="2">Multi-pass membrane protein</topology>
    </subcellularLocation>
</comment>
<dbReference type="GO" id="GO:0012505">
    <property type="term" value="C:endomembrane system"/>
    <property type="evidence" value="ECO:0007669"/>
    <property type="project" value="UniProtKB-SubCell"/>
</dbReference>
<evidence type="ECO:0000256" key="2">
    <source>
        <dbReference type="RuleBase" id="RU000320"/>
    </source>
</evidence>
<dbReference type="AlphaFoldDB" id="A0A5B9QCV9"/>
<feature type="transmembrane region" description="Helical" evidence="3">
    <location>
        <begin position="422"/>
        <end position="438"/>
    </location>
</feature>
<dbReference type="GO" id="GO:0016020">
    <property type="term" value="C:membrane"/>
    <property type="evidence" value="ECO:0007669"/>
    <property type="project" value="UniProtKB-SubCell"/>
</dbReference>
<keyword evidence="5" id="KW-0560">Oxidoreductase</keyword>
<feature type="transmembrane region" description="Helical" evidence="3">
    <location>
        <begin position="379"/>
        <end position="401"/>
    </location>
</feature>